<comment type="cofactor">
    <cofactor evidence="1">
        <name>Mg(2+)</name>
        <dbReference type="ChEBI" id="CHEBI:18420"/>
    </cofactor>
</comment>
<dbReference type="CDD" id="cd00685">
    <property type="entry name" value="Trans_IPPS_HT"/>
    <property type="match status" value="1"/>
</dbReference>
<dbReference type="InterPro" id="IPR008949">
    <property type="entry name" value="Isoprenoid_synthase_dom_sf"/>
</dbReference>
<dbReference type="PANTHER" id="PTHR12001:SF69">
    <property type="entry name" value="ALL TRANS-POLYPRENYL-DIPHOSPHATE SYNTHASE PDSS1"/>
    <property type="match status" value="1"/>
</dbReference>
<dbReference type="PROSITE" id="PS00723">
    <property type="entry name" value="POLYPRENYL_SYNTHASE_1"/>
    <property type="match status" value="1"/>
</dbReference>
<keyword evidence="4" id="KW-0479">Metal-binding</keyword>
<evidence type="ECO:0000256" key="2">
    <source>
        <dbReference type="ARBA" id="ARBA00006706"/>
    </source>
</evidence>
<evidence type="ECO:0000256" key="9">
    <source>
        <dbReference type="ARBA" id="ARBA00072473"/>
    </source>
</evidence>
<dbReference type="EMBL" id="BMIY01000005">
    <property type="protein sequence ID" value="GGG57761.1"/>
    <property type="molecule type" value="Genomic_DNA"/>
</dbReference>
<dbReference type="GO" id="GO:0046872">
    <property type="term" value="F:metal ion binding"/>
    <property type="evidence" value="ECO:0007669"/>
    <property type="project" value="UniProtKB-KW"/>
</dbReference>
<evidence type="ECO:0000256" key="4">
    <source>
        <dbReference type="ARBA" id="ARBA00022723"/>
    </source>
</evidence>
<evidence type="ECO:0000256" key="10">
    <source>
        <dbReference type="ARBA" id="ARBA00079637"/>
    </source>
</evidence>
<dbReference type="InterPro" id="IPR033749">
    <property type="entry name" value="Polyprenyl_synt_CS"/>
</dbReference>
<name>A0A917GVP5_9GAMM</name>
<evidence type="ECO:0000256" key="1">
    <source>
        <dbReference type="ARBA" id="ARBA00001946"/>
    </source>
</evidence>
<evidence type="ECO:0000256" key="3">
    <source>
        <dbReference type="ARBA" id="ARBA00022679"/>
    </source>
</evidence>
<comment type="catalytic activity">
    <reaction evidence="6">
        <text>5 isopentenyl diphosphate + (2E,6E)-farnesyl diphosphate = all-trans-octaprenyl diphosphate + 5 diphosphate</text>
        <dbReference type="Rhea" id="RHEA:27798"/>
        <dbReference type="ChEBI" id="CHEBI:33019"/>
        <dbReference type="ChEBI" id="CHEBI:57711"/>
        <dbReference type="ChEBI" id="CHEBI:128769"/>
        <dbReference type="ChEBI" id="CHEBI:175763"/>
        <dbReference type="EC" id="2.5.1.90"/>
    </reaction>
</comment>
<reference evidence="13" key="1">
    <citation type="journal article" date="2014" name="Int. J. Syst. Evol. Microbiol.">
        <title>Complete genome sequence of Corynebacterium casei LMG S-19264T (=DSM 44701T), isolated from a smear-ripened cheese.</title>
        <authorList>
            <consortium name="US DOE Joint Genome Institute (JGI-PGF)"/>
            <person name="Walter F."/>
            <person name="Albersmeier A."/>
            <person name="Kalinowski J."/>
            <person name="Ruckert C."/>
        </authorList>
    </citation>
    <scope>NUCLEOTIDE SEQUENCE</scope>
    <source>
        <strain evidence="13">CGMCC 1.15425</strain>
    </source>
</reference>
<dbReference type="GO" id="GO:0106350">
    <property type="term" value="F:all-trans-octaprenyl-diphosphate synthase activity"/>
    <property type="evidence" value="ECO:0007669"/>
    <property type="project" value="UniProtKB-EC"/>
</dbReference>
<dbReference type="GO" id="GO:0008299">
    <property type="term" value="P:isoprenoid biosynthetic process"/>
    <property type="evidence" value="ECO:0007669"/>
    <property type="project" value="InterPro"/>
</dbReference>
<evidence type="ECO:0000256" key="7">
    <source>
        <dbReference type="ARBA" id="ARBA00055029"/>
    </source>
</evidence>
<comment type="caution">
    <text evidence="13">The sequence shown here is derived from an EMBL/GenBank/DDBJ whole genome shotgun (WGS) entry which is preliminary data.</text>
</comment>
<gene>
    <name evidence="13" type="ORF">GCM10011403_13800</name>
</gene>
<dbReference type="OrthoDB" id="9805316at2"/>
<dbReference type="InterPro" id="IPR000092">
    <property type="entry name" value="Polyprenyl_synt"/>
</dbReference>
<evidence type="ECO:0000313" key="14">
    <source>
        <dbReference type="Proteomes" id="UP000627715"/>
    </source>
</evidence>
<dbReference type="AlphaFoldDB" id="A0A917GVP5"/>
<keyword evidence="14" id="KW-1185">Reference proteome</keyword>
<accession>A0A917GVP5</accession>
<dbReference type="SUPFAM" id="SSF48576">
    <property type="entry name" value="Terpenoid synthases"/>
    <property type="match status" value="1"/>
</dbReference>
<dbReference type="Proteomes" id="UP000627715">
    <property type="component" value="Unassembled WGS sequence"/>
</dbReference>
<evidence type="ECO:0000313" key="13">
    <source>
        <dbReference type="EMBL" id="GGG57761.1"/>
    </source>
</evidence>
<proteinExistence type="inferred from homology"/>
<protein>
    <recommendedName>
        <fullName evidence="9">Octaprenyl diphosphate synthase</fullName>
        <ecNumber evidence="8">2.5.1.90</ecNumber>
    </recommendedName>
    <alternativeName>
        <fullName evidence="11">All-trans-octaprenyl-diphosphate synthase</fullName>
    </alternativeName>
    <alternativeName>
        <fullName evidence="10">Octaprenyl pyrophosphate synthase</fullName>
    </alternativeName>
</protein>
<organism evidence="13 14">
    <name type="scientific">Pseudohongiella nitratireducens</name>
    <dbReference type="NCBI Taxonomy" id="1768907"/>
    <lineage>
        <taxon>Bacteria</taxon>
        <taxon>Pseudomonadati</taxon>
        <taxon>Pseudomonadota</taxon>
        <taxon>Gammaproteobacteria</taxon>
        <taxon>Pseudomonadales</taxon>
        <taxon>Pseudohongiellaceae</taxon>
        <taxon>Pseudohongiella</taxon>
    </lineage>
</organism>
<dbReference type="SFLD" id="SFLDS00005">
    <property type="entry name" value="Isoprenoid_Synthase_Type_I"/>
    <property type="match status" value="1"/>
</dbReference>
<dbReference type="Pfam" id="PF00348">
    <property type="entry name" value="polyprenyl_synt"/>
    <property type="match status" value="1"/>
</dbReference>
<dbReference type="RefSeq" id="WP_068813162.1">
    <property type="nucleotide sequence ID" value="NZ_BMIY01000005.1"/>
</dbReference>
<dbReference type="Gene3D" id="1.10.600.10">
    <property type="entry name" value="Farnesyl Diphosphate Synthase"/>
    <property type="match status" value="1"/>
</dbReference>
<comment type="function">
    <text evidence="7">Supplies octaprenyl diphosphate, the precursor for the side chain of the isoprenoid quinones ubiquinone and menaquinone.</text>
</comment>
<comment type="similarity">
    <text evidence="2 12">Belongs to the FPP/GGPP synthase family.</text>
</comment>
<dbReference type="FunFam" id="1.10.600.10:FF:000002">
    <property type="entry name" value="Octaprenyl diphosphate synthase"/>
    <property type="match status" value="1"/>
</dbReference>
<evidence type="ECO:0000256" key="6">
    <source>
        <dbReference type="ARBA" id="ARBA00051506"/>
    </source>
</evidence>
<keyword evidence="5" id="KW-0460">Magnesium</keyword>
<dbReference type="PANTHER" id="PTHR12001">
    <property type="entry name" value="GERANYLGERANYL PYROPHOSPHATE SYNTHASE"/>
    <property type="match status" value="1"/>
</dbReference>
<keyword evidence="3 12" id="KW-0808">Transferase</keyword>
<evidence type="ECO:0000256" key="8">
    <source>
        <dbReference type="ARBA" id="ARBA00066511"/>
    </source>
</evidence>
<evidence type="ECO:0000256" key="12">
    <source>
        <dbReference type="RuleBase" id="RU004466"/>
    </source>
</evidence>
<sequence>MPSNIRDVVAEEFSSVNDFIVEQLHSNVELVENIGHYIINAGGKRMRPLLVLLSARACFPDSSTPTNAIKLAAVIEFIHTATLLHDDVVDMSAMRRGRPTANEQWNNPSSVLVGDFMYSRAFQVLVGLNSMEIMKVIADTTNTIAEGEVLQLLNKHRTDITEAEYQRVIEDKTAVLFAAASECGAIVAGCPQEQREALRLAGLHLGMAFQLVDDALDYDGDAEALGKNVGDDLAEGKPTLPLIHAMANCNEEEAELIRQCVSKGGSEHLQEVIRIIKDSGALAYTRQRAHAEAEAARRQLSTLADSTYRQALYDMCELAVARIS</sequence>
<dbReference type="EC" id="2.5.1.90" evidence="8"/>
<evidence type="ECO:0000256" key="11">
    <source>
        <dbReference type="ARBA" id="ARBA00083124"/>
    </source>
</evidence>
<reference evidence="13" key="2">
    <citation type="submission" date="2020-09" db="EMBL/GenBank/DDBJ databases">
        <authorList>
            <person name="Sun Q."/>
            <person name="Zhou Y."/>
        </authorList>
    </citation>
    <scope>NUCLEOTIDE SEQUENCE</scope>
    <source>
        <strain evidence="13">CGMCC 1.15425</strain>
    </source>
</reference>
<evidence type="ECO:0000256" key="5">
    <source>
        <dbReference type="ARBA" id="ARBA00022842"/>
    </source>
</evidence>